<evidence type="ECO:0000259" key="1">
    <source>
        <dbReference type="PROSITE" id="PS51352"/>
    </source>
</evidence>
<evidence type="ECO:0000313" key="2">
    <source>
        <dbReference type="Proteomes" id="UP000515150"/>
    </source>
</evidence>
<dbReference type="InterPro" id="IPR036249">
    <property type="entry name" value="Thioredoxin-like_sf"/>
</dbReference>
<dbReference type="PROSITE" id="PS51352">
    <property type="entry name" value="THIOREDOXIN_2"/>
    <property type="match status" value="1"/>
</dbReference>
<dbReference type="CTD" id="100462964"/>
<dbReference type="GeneID" id="114849774"/>
<proteinExistence type="predicted"/>
<organism evidence="2 3">
    <name type="scientific">Betta splendens</name>
    <name type="common">Siamese fighting fish</name>
    <dbReference type="NCBI Taxonomy" id="158456"/>
    <lineage>
        <taxon>Eukaryota</taxon>
        <taxon>Metazoa</taxon>
        <taxon>Chordata</taxon>
        <taxon>Craniata</taxon>
        <taxon>Vertebrata</taxon>
        <taxon>Euteleostomi</taxon>
        <taxon>Actinopterygii</taxon>
        <taxon>Neopterygii</taxon>
        <taxon>Teleostei</taxon>
        <taxon>Neoteleostei</taxon>
        <taxon>Acanthomorphata</taxon>
        <taxon>Anabantaria</taxon>
        <taxon>Anabantiformes</taxon>
        <taxon>Anabantoidei</taxon>
        <taxon>Osphronemidae</taxon>
        <taxon>Betta</taxon>
    </lineage>
</organism>
<dbReference type="Proteomes" id="UP000515150">
    <property type="component" value="Chromosome 24"/>
</dbReference>
<evidence type="ECO:0000313" key="3">
    <source>
        <dbReference type="RefSeq" id="XP_040925362.1"/>
    </source>
</evidence>
<dbReference type="GO" id="GO:0001516">
    <property type="term" value="P:prostaglandin biosynthetic process"/>
    <property type="evidence" value="ECO:0007669"/>
    <property type="project" value="TreeGrafter"/>
</dbReference>
<dbReference type="GO" id="GO:0047017">
    <property type="term" value="F:prostaglandin F synthase activity"/>
    <property type="evidence" value="ECO:0007669"/>
    <property type="project" value="TreeGrafter"/>
</dbReference>
<reference evidence="3" key="1">
    <citation type="submission" date="2025-08" db="UniProtKB">
        <authorList>
            <consortium name="RefSeq"/>
        </authorList>
    </citation>
    <scope>IDENTIFICATION</scope>
</reference>
<accession>A0A8M1HAI2</accession>
<dbReference type="PANTHER" id="PTHR28630">
    <property type="match status" value="1"/>
</dbReference>
<dbReference type="Gene3D" id="3.40.30.10">
    <property type="entry name" value="Glutaredoxin"/>
    <property type="match status" value="1"/>
</dbReference>
<feature type="domain" description="Thioredoxin" evidence="1">
    <location>
        <begin position="128"/>
        <end position="311"/>
    </location>
</feature>
<dbReference type="InterPro" id="IPR013766">
    <property type="entry name" value="Thioredoxin_domain"/>
</dbReference>
<protein>
    <submittedName>
        <fullName evidence="3">Selenoprotein L isoform X2</fullName>
    </submittedName>
</protein>
<gene>
    <name evidence="3" type="primary">selenol</name>
</gene>
<dbReference type="AlphaFoldDB" id="A0A8M1HAI2"/>
<sequence length="319" mass="35199">MDVDADQQRPGPRIMAEDVSEENLTTGLSLLVKVGNALLETAKQEAEASLETFVPRRITTLYGLLTAGADLYKRLGVKKKSEAEALWQKSEHHDAVREQVEELLQLERRWDSFLEAVGTRLQTEDGGAATGSLSPDAVLTEALSGRAVTLGRYLGQGHRLLLVLIRHFGCLACRDHVAELLNSQADLEARSMRVLVVSFGSREGAQMWLEQTGCSFEMVLDPQRQIYRTLGLSSSFTKVMKFSCLLQYSEYGAVDRDFPDVPSRLLEDIYQLGGDFLLDDTGKVLLSHASDHPLDRPTVAHILEAVEAVEAEGRSTSPA</sequence>
<dbReference type="PANTHER" id="PTHR28630:SF32">
    <property type="entry name" value="SELENOPROTEIN L"/>
    <property type="match status" value="1"/>
</dbReference>
<keyword evidence="2" id="KW-1185">Reference proteome</keyword>
<dbReference type="InterPro" id="IPR032801">
    <property type="entry name" value="PXL2A/B/C"/>
</dbReference>
<dbReference type="NCBIfam" id="NF040769">
    <property type="entry name" value="SelL_rel_redox"/>
    <property type="match status" value="1"/>
</dbReference>
<name>A0A8M1HAI2_BETSP</name>
<dbReference type="CDD" id="cd02970">
    <property type="entry name" value="PRX_like2"/>
    <property type="match status" value="1"/>
</dbReference>
<dbReference type="Pfam" id="PF13911">
    <property type="entry name" value="AhpC-TSA_2"/>
    <property type="match status" value="1"/>
</dbReference>
<dbReference type="SUPFAM" id="SSF52833">
    <property type="entry name" value="Thioredoxin-like"/>
    <property type="match status" value="1"/>
</dbReference>
<dbReference type="RefSeq" id="XP_040925362.1">
    <property type="nucleotide sequence ID" value="XM_041069428.2"/>
</dbReference>